<dbReference type="Gene3D" id="3.30.559.10">
    <property type="entry name" value="Chloramphenicol acetyltransferase-like domain"/>
    <property type="match status" value="1"/>
</dbReference>
<evidence type="ECO:0000256" key="1">
    <source>
        <dbReference type="ARBA" id="ARBA00006439"/>
    </source>
</evidence>
<reference evidence="3 4" key="1">
    <citation type="submission" date="2015-06" db="EMBL/GenBank/DDBJ databases">
        <title>Talaromyces atroroseus IBT 11181 draft genome.</title>
        <authorList>
            <person name="Rasmussen K.B."/>
            <person name="Rasmussen S."/>
            <person name="Petersen B."/>
            <person name="Sicheritz-Ponten T."/>
            <person name="Mortensen U.H."/>
            <person name="Thrane U."/>
        </authorList>
    </citation>
    <scope>NUCLEOTIDE SEQUENCE [LARGE SCALE GENOMIC DNA]</scope>
    <source>
        <strain evidence="3 4">IBT 11181</strain>
    </source>
</reference>
<comment type="caution">
    <text evidence="3">The sequence shown here is derived from an EMBL/GenBank/DDBJ whole genome shotgun (WGS) entry which is preliminary data.</text>
</comment>
<dbReference type="InterPro" id="IPR009992">
    <property type="entry name" value="Tri3/Sat12/Sat16/Mac1"/>
</dbReference>
<keyword evidence="2" id="KW-0808">Transferase</keyword>
<dbReference type="OrthoDB" id="2548233at2759"/>
<sequence length="520" mass="57720">MAVAAEEQPFQMPPLVIDDYNWKTSKTDASVRERRVNGAEAIVGDKQLNAAGSLDLYLISSVRFANASLTLSQLKAKLERVLVKLRFEHPEIGQTVLWEEDHVLPLIQYKPLKSSEDALAWARKLVRVRASTQTGFDIRTETEVKRHQEGGINPALPIDIDIVAPVSGLDAALGLVDVEFVFHSNHLYVDGISKRMLVNDIFSYLGDEISASSTGELPVFKWGEEVQNLGAPVLTLLKAGIQLCGPSFDEATRKHLENAIKGMQNYGPNAKEGHGLPRTIFHTFTKEESDAIYKAVKTKVGPSASPAHLGHAAVFLSLLKSSPPSDDTPDTQVYVSQSPVNGRRFLENPQKHAKTYYPVTQSTCPVLYGNIKQYEIANASKEMWDEYLLTATKIAKETYDQRLANPAALPISINFHNLIGFLQASGTLPQSSMTAPMFTSDGVNETYIQREINDKAGNIVITVNTVRFFLSQHMTFMSIRLDSWRGRSALSLSYNDGTYTDEEASEFLKDTVSFMLQFTQ</sequence>
<protein>
    <recommendedName>
        <fullName evidence="5">15-O-acetyltransferase Tri3</fullName>
    </recommendedName>
</protein>
<dbReference type="GO" id="GO:0016407">
    <property type="term" value="F:acetyltransferase activity"/>
    <property type="evidence" value="ECO:0007669"/>
    <property type="project" value="InterPro"/>
</dbReference>
<dbReference type="GO" id="GO:0043386">
    <property type="term" value="P:mycotoxin biosynthetic process"/>
    <property type="evidence" value="ECO:0007669"/>
    <property type="project" value="InterPro"/>
</dbReference>
<dbReference type="RefSeq" id="XP_020123940.1">
    <property type="nucleotide sequence ID" value="XM_020259848.1"/>
</dbReference>
<dbReference type="InterPro" id="IPR023213">
    <property type="entry name" value="CAT-like_dom_sf"/>
</dbReference>
<dbReference type="Proteomes" id="UP000214365">
    <property type="component" value="Unassembled WGS sequence"/>
</dbReference>
<evidence type="ECO:0000313" key="4">
    <source>
        <dbReference type="Proteomes" id="UP000214365"/>
    </source>
</evidence>
<dbReference type="PANTHER" id="PTHR42034">
    <property type="entry name" value="CHROMOSOME 7, WHOLE GENOME SHOTGUN SEQUENCE-RELATED"/>
    <property type="match status" value="1"/>
</dbReference>
<organism evidence="3 4">
    <name type="scientific">Talaromyces atroroseus</name>
    <dbReference type="NCBI Taxonomy" id="1441469"/>
    <lineage>
        <taxon>Eukaryota</taxon>
        <taxon>Fungi</taxon>
        <taxon>Dikarya</taxon>
        <taxon>Ascomycota</taxon>
        <taxon>Pezizomycotina</taxon>
        <taxon>Eurotiomycetes</taxon>
        <taxon>Eurotiomycetidae</taxon>
        <taxon>Eurotiales</taxon>
        <taxon>Trichocomaceae</taxon>
        <taxon>Talaromyces</taxon>
        <taxon>Talaromyces sect. Trachyspermi</taxon>
    </lineage>
</organism>
<proteinExistence type="inferred from homology"/>
<dbReference type="EMBL" id="LFMY01000001">
    <property type="protein sequence ID" value="OKL63819.1"/>
    <property type="molecule type" value="Genomic_DNA"/>
</dbReference>
<dbReference type="Gene3D" id="3.30.559.30">
    <property type="entry name" value="Nonribosomal peptide synthetase, condensation domain"/>
    <property type="match status" value="1"/>
</dbReference>
<name>A0A225B6Q9_TALAT</name>
<dbReference type="PANTHER" id="PTHR42034:SF1">
    <property type="entry name" value="CONDENSATION DOMAIN-CONTAINING PROTEIN"/>
    <property type="match status" value="1"/>
</dbReference>
<dbReference type="AlphaFoldDB" id="A0A225B6Q9"/>
<gene>
    <name evidence="3" type="ORF">UA08_01099</name>
</gene>
<evidence type="ECO:0000313" key="3">
    <source>
        <dbReference type="EMBL" id="OKL63819.1"/>
    </source>
</evidence>
<keyword evidence="4" id="KW-1185">Reference proteome</keyword>
<evidence type="ECO:0000256" key="2">
    <source>
        <dbReference type="ARBA" id="ARBA00022679"/>
    </source>
</evidence>
<accession>A0A225B6Q9</accession>
<evidence type="ECO:0008006" key="5">
    <source>
        <dbReference type="Google" id="ProtNLM"/>
    </source>
</evidence>
<comment type="similarity">
    <text evidence="1">Belongs to the trichothecene O-acetyltransferase family.</text>
</comment>
<dbReference type="Pfam" id="PF07428">
    <property type="entry name" value="Tri3"/>
    <property type="match status" value="1"/>
</dbReference>
<dbReference type="GeneID" id="31000854"/>